<protein>
    <submittedName>
        <fullName evidence="1">Uncharacterized protein</fullName>
    </submittedName>
</protein>
<organism evidence="1 2">
    <name type="scientific">Streptomyces gamaensis</name>
    <dbReference type="NCBI Taxonomy" id="1763542"/>
    <lineage>
        <taxon>Bacteria</taxon>
        <taxon>Bacillati</taxon>
        <taxon>Actinomycetota</taxon>
        <taxon>Actinomycetes</taxon>
        <taxon>Kitasatosporales</taxon>
        <taxon>Streptomycetaceae</taxon>
        <taxon>Streptomyces</taxon>
    </lineage>
</organism>
<accession>A0ABW0Z951</accession>
<dbReference type="RefSeq" id="WP_390320469.1">
    <property type="nucleotide sequence ID" value="NZ_JBHSPB010000023.1"/>
</dbReference>
<dbReference type="EMBL" id="JBHSPB010000023">
    <property type="protein sequence ID" value="MFC5724039.1"/>
    <property type="molecule type" value="Genomic_DNA"/>
</dbReference>
<gene>
    <name evidence="1" type="ORF">ACFP1Z_28115</name>
</gene>
<proteinExistence type="predicted"/>
<keyword evidence="2" id="KW-1185">Reference proteome</keyword>
<name>A0ABW0Z951_9ACTN</name>
<evidence type="ECO:0000313" key="1">
    <source>
        <dbReference type="EMBL" id="MFC5724039.1"/>
    </source>
</evidence>
<dbReference type="Proteomes" id="UP001596083">
    <property type="component" value="Unassembled WGS sequence"/>
</dbReference>
<evidence type="ECO:0000313" key="2">
    <source>
        <dbReference type="Proteomes" id="UP001596083"/>
    </source>
</evidence>
<sequence>MTAPRLRPIVTVPHTSGPSVIAPGDTDCRACVRLTAARYASTARGDWATVARQREEMYAHWAAVHGT</sequence>
<comment type="caution">
    <text evidence="1">The sequence shown here is derived from an EMBL/GenBank/DDBJ whole genome shotgun (WGS) entry which is preliminary data.</text>
</comment>
<reference evidence="2" key="1">
    <citation type="journal article" date="2019" name="Int. J. Syst. Evol. Microbiol.">
        <title>The Global Catalogue of Microorganisms (GCM) 10K type strain sequencing project: providing services to taxonomists for standard genome sequencing and annotation.</title>
        <authorList>
            <consortium name="The Broad Institute Genomics Platform"/>
            <consortium name="The Broad Institute Genome Sequencing Center for Infectious Disease"/>
            <person name="Wu L."/>
            <person name="Ma J."/>
        </authorList>
    </citation>
    <scope>NUCLEOTIDE SEQUENCE [LARGE SCALE GENOMIC DNA]</scope>
    <source>
        <strain evidence="2">CGMCC 4.7304</strain>
    </source>
</reference>